<dbReference type="SUPFAM" id="SSF48452">
    <property type="entry name" value="TPR-like"/>
    <property type="match status" value="1"/>
</dbReference>
<dbReference type="InterPro" id="IPR011990">
    <property type="entry name" value="TPR-like_helical_dom_sf"/>
</dbReference>
<name>A0AA37SVB5_9BACT</name>
<dbReference type="AlphaFoldDB" id="A0AA37SVB5"/>
<proteinExistence type="predicted"/>
<accession>A0AA37SVB5</accession>
<reference evidence="1" key="2">
    <citation type="submission" date="2023-01" db="EMBL/GenBank/DDBJ databases">
        <title>Draft genome sequence of Portibacter lacus strain NBRC 108769.</title>
        <authorList>
            <person name="Sun Q."/>
            <person name="Mori K."/>
        </authorList>
    </citation>
    <scope>NUCLEOTIDE SEQUENCE</scope>
    <source>
        <strain evidence="1">NBRC 108769</strain>
    </source>
</reference>
<evidence type="ECO:0000313" key="1">
    <source>
        <dbReference type="EMBL" id="GLR19431.1"/>
    </source>
</evidence>
<organism evidence="1 2">
    <name type="scientific">Portibacter lacus</name>
    <dbReference type="NCBI Taxonomy" id="1099794"/>
    <lineage>
        <taxon>Bacteria</taxon>
        <taxon>Pseudomonadati</taxon>
        <taxon>Bacteroidota</taxon>
        <taxon>Saprospiria</taxon>
        <taxon>Saprospirales</taxon>
        <taxon>Haliscomenobacteraceae</taxon>
        <taxon>Portibacter</taxon>
    </lineage>
</organism>
<dbReference type="InterPro" id="IPR041662">
    <property type="entry name" value="SusD-like_2"/>
</dbReference>
<sequence>MKRNIYIFIAMILLFTSSCEKSLEELNLNPTRLTSVDLRLMLPEIQSQAMYNEGNGGSRAIGIIMQQFLGIDAQQIDYNNYILGEDLMNNYWSTGLYSGVLRSCDVMIKQAVEEGASFYEGVGKIIMANQFGIATSYFGDIPFSDALKGTESLKPAYDAQQSVYAGVLTMLDEGIAALGGATGYGGGDIIYGGDAALWIKTAKGLKARFLIHQAKKNPGNFAAALSELSGSYTSSEEESKFTFGTAETQNYSLAKFGIERPSTLGFHPQFAAMLDGDPRAALYFKESDGTLFYYDPTFPFSRNDATVPMLSYAEVKFMEAEATVAGGGDASAALKAAIVSNMNLVGVDPAEGAAYADGVIAGGVDAETILTEAYKAYYGYNFSTTWANYRRTGVPNITPSSDGVNGFNPSGVVPRRFLYVEGETQTNSDNVAAARASQNGGLLDVNVWAFE</sequence>
<dbReference type="Proteomes" id="UP001156666">
    <property type="component" value="Unassembled WGS sequence"/>
</dbReference>
<dbReference type="EMBL" id="BSOH01000027">
    <property type="protein sequence ID" value="GLR19431.1"/>
    <property type="molecule type" value="Genomic_DNA"/>
</dbReference>
<gene>
    <name evidence="1" type="ORF">GCM10007940_40470</name>
</gene>
<keyword evidence="2" id="KW-1185">Reference proteome</keyword>
<dbReference type="PROSITE" id="PS51257">
    <property type="entry name" value="PROKAR_LIPOPROTEIN"/>
    <property type="match status" value="1"/>
</dbReference>
<protein>
    <recommendedName>
        <fullName evidence="3">SusD/RagB family nutrient-binding outer membrane lipoprotein</fullName>
    </recommendedName>
</protein>
<dbReference type="Gene3D" id="1.25.40.390">
    <property type="match status" value="1"/>
</dbReference>
<evidence type="ECO:0000313" key="2">
    <source>
        <dbReference type="Proteomes" id="UP001156666"/>
    </source>
</evidence>
<dbReference type="RefSeq" id="WP_235291871.1">
    <property type="nucleotide sequence ID" value="NZ_BSOH01000027.1"/>
</dbReference>
<reference evidence="1" key="1">
    <citation type="journal article" date="2014" name="Int. J. Syst. Evol. Microbiol.">
        <title>Complete genome sequence of Corynebacterium casei LMG S-19264T (=DSM 44701T), isolated from a smear-ripened cheese.</title>
        <authorList>
            <consortium name="US DOE Joint Genome Institute (JGI-PGF)"/>
            <person name="Walter F."/>
            <person name="Albersmeier A."/>
            <person name="Kalinowski J."/>
            <person name="Ruckert C."/>
        </authorList>
    </citation>
    <scope>NUCLEOTIDE SEQUENCE</scope>
    <source>
        <strain evidence="1">NBRC 108769</strain>
    </source>
</reference>
<dbReference type="Pfam" id="PF12771">
    <property type="entry name" value="SusD-like_2"/>
    <property type="match status" value="1"/>
</dbReference>
<evidence type="ECO:0008006" key="3">
    <source>
        <dbReference type="Google" id="ProtNLM"/>
    </source>
</evidence>
<comment type="caution">
    <text evidence="1">The sequence shown here is derived from an EMBL/GenBank/DDBJ whole genome shotgun (WGS) entry which is preliminary data.</text>
</comment>